<dbReference type="Pfam" id="PF01894">
    <property type="entry name" value="YjbQ"/>
    <property type="match status" value="1"/>
</dbReference>
<dbReference type="PATRIC" id="fig|45070.6.peg.2656"/>
<evidence type="ECO:0008006" key="4">
    <source>
        <dbReference type="Google" id="ProtNLM"/>
    </source>
</evidence>
<dbReference type="PANTHER" id="PTHR30615:SF8">
    <property type="entry name" value="UPF0047 PROTEIN C4A8.02C"/>
    <property type="match status" value="1"/>
</dbReference>
<evidence type="ECO:0000313" key="3">
    <source>
        <dbReference type="Proteomes" id="UP000054725"/>
    </source>
</evidence>
<comment type="caution">
    <text evidence="2">The sequence shown here is derived from an EMBL/GenBank/DDBJ whole genome shotgun (WGS) entry which is preliminary data.</text>
</comment>
<dbReference type="PANTHER" id="PTHR30615">
    <property type="entry name" value="UNCHARACTERIZED PROTEIN YJBQ-RELATED"/>
    <property type="match status" value="1"/>
</dbReference>
<sequence length="145" mass="16261">MDKRSPIYWQNLCNVSRKSRGFHLITPEIQQSLVTMPTIQTGLANLFLQHTSASLAISENTCSDVPLDLEAYFNGAIPDDERLYHHILEGEDDMPAHIKNVILGASLTIPISNGRLALGQWQGIYLCEHRNHAPERHIVITVHGI</sequence>
<dbReference type="AlphaFoldDB" id="A0A0W0WKM9"/>
<protein>
    <recommendedName>
        <fullName evidence="4">Secondary thiamine-phosphate synthase enzyme</fullName>
    </recommendedName>
</protein>
<gene>
    <name evidence="2" type="ORF">Lnau_2519</name>
</gene>
<dbReference type="Proteomes" id="UP000054725">
    <property type="component" value="Unassembled WGS sequence"/>
</dbReference>
<dbReference type="RefSeq" id="WP_193786819.1">
    <property type="nucleotide sequence ID" value="NZ_CAAAIF010000004.1"/>
</dbReference>
<dbReference type="NCBIfam" id="TIGR00149">
    <property type="entry name" value="TIGR00149_YjbQ"/>
    <property type="match status" value="1"/>
</dbReference>
<name>A0A0W0WKM9_9GAMM</name>
<dbReference type="EMBL" id="LNYO01000024">
    <property type="protein sequence ID" value="KTD32871.1"/>
    <property type="molecule type" value="Genomic_DNA"/>
</dbReference>
<dbReference type="InterPro" id="IPR035917">
    <property type="entry name" value="YjbQ-like_sf"/>
</dbReference>
<dbReference type="SUPFAM" id="SSF111038">
    <property type="entry name" value="YjbQ-like"/>
    <property type="match status" value="1"/>
</dbReference>
<dbReference type="Gene3D" id="2.60.120.460">
    <property type="entry name" value="YjbQ-like"/>
    <property type="match status" value="1"/>
</dbReference>
<evidence type="ECO:0000256" key="1">
    <source>
        <dbReference type="ARBA" id="ARBA00005534"/>
    </source>
</evidence>
<evidence type="ECO:0000313" key="2">
    <source>
        <dbReference type="EMBL" id="KTD32871.1"/>
    </source>
</evidence>
<dbReference type="InterPro" id="IPR001602">
    <property type="entry name" value="UPF0047_YjbQ-like"/>
</dbReference>
<keyword evidence="3" id="KW-1185">Reference proteome</keyword>
<comment type="similarity">
    <text evidence="1">Belongs to the UPF0047 family.</text>
</comment>
<dbReference type="PIRSF" id="PIRSF004681">
    <property type="entry name" value="UCP004681"/>
    <property type="match status" value="1"/>
</dbReference>
<organism evidence="2 3">
    <name type="scientific">Legionella nautarum</name>
    <dbReference type="NCBI Taxonomy" id="45070"/>
    <lineage>
        <taxon>Bacteria</taxon>
        <taxon>Pseudomonadati</taxon>
        <taxon>Pseudomonadota</taxon>
        <taxon>Gammaproteobacteria</taxon>
        <taxon>Legionellales</taxon>
        <taxon>Legionellaceae</taxon>
        <taxon>Legionella</taxon>
    </lineage>
</organism>
<reference evidence="2 3" key="1">
    <citation type="submission" date="2015-11" db="EMBL/GenBank/DDBJ databases">
        <title>Genomic analysis of 38 Legionella species identifies large and diverse effector repertoires.</title>
        <authorList>
            <person name="Burstein D."/>
            <person name="Amaro F."/>
            <person name="Zusman T."/>
            <person name="Lifshitz Z."/>
            <person name="Cohen O."/>
            <person name="Gilbert J.A."/>
            <person name="Pupko T."/>
            <person name="Shuman H.A."/>
            <person name="Segal G."/>
        </authorList>
    </citation>
    <scope>NUCLEOTIDE SEQUENCE [LARGE SCALE GENOMIC DNA]</scope>
    <source>
        <strain evidence="2 3">ATCC 49506</strain>
    </source>
</reference>
<proteinExistence type="inferred from homology"/>
<accession>A0A0W0WKM9</accession>
<dbReference type="STRING" id="45070.Lnau_2519"/>